<dbReference type="KEGG" id="tse:THMIRHAS_00170"/>
<evidence type="ECO:0000313" key="9">
    <source>
        <dbReference type="EMBL" id="BBP44644.1"/>
    </source>
</evidence>
<dbReference type="InterPro" id="IPR006148">
    <property type="entry name" value="Glc/Gal-6P_isomerase"/>
</dbReference>
<evidence type="ECO:0000313" key="10">
    <source>
        <dbReference type="Proteomes" id="UP000501726"/>
    </source>
</evidence>
<proteinExistence type="inferred from homology"/>
<dbReference type="GO" id="GO:0017057">
    <property type="term" value="F:6-phosphogluconolactonase activity"/>
    <property type="evidence" value="ECO:0007669"/>
    <property type="project" value="UniProtKB-UniRule"/>
</dbReference>
<comment type="similarity">
    <text evidence="4 7">Belongs to the glucosamine/galactosamine-6-phosphate isomerase family. 6-phosphogluconolactonase subfamily.</text>
</comment>
<comment type="function">
    <text evidence="2 7">Hydrolysis of 6-phosphogluconolactone to 6-phosphogluconate.</text>
</comment>
<dbReference type="InterPro" id="IPR037171">
    <property type="entry name" value="NagB/RpiA_transferase-like"/>
</dbReference>
<dbReference type="RefSeq" id="WP_173269102.1">
    <property type="nucleotide sequence ID" value="NZ_AP021889.1"/>
</dbReference>
<dbReference type="EMBL" id="AP021889">
    <property type="protein sequence ID" value="BBP44644.1"/>
    <property type="molecule type" value="Genomic_DNA"/>
</dbReference>
<accession>A0A6F8PRI3</accession>
<dbReference type="Gene3D" id="3.40.50.1360">
    <property type="match status" value="1"/>
</dbReference>
<comment type="pathway">
    <text evidence="3 7">Carbohydrate degradation; pentose phosphate pathway; D-ribulose 5-phosphate from D-glucose 6-phosphate (oxidative stage): step 2/3.</text>
</comment>
<dbReference type="InterPro" id="IPR039104">
    <property type="entry name" value="6PGL"/>
</dbReference>
<dbReference type="PANTHER" id="PTHR11054">
    <property type="entry name" value="6-PHOSPHOGLUCONOLACTONASE"/>
    <property type="match status" value="1"/>
</dbReference>
<protein>
    <recommendedName>
        <fullName evidence="6 7">6-phosphogluconolactonase</fullName>
        <shortName evidence="7">6PGL</shortName>
        <ecNumber evidence="5 7">3.1.1.31</ecNumber>
    </recommendedName>
</protein>
<evidence type="ECO:0000256" key="4">
    <source>
        <dbReference type="ARBA" id="ARBA00010662"/>
    </source>
</evidence>
<dbReference type="Proteomes" id="UP000501726">
    <property type="component" value="Chromosome"/>
</dbReference>
<evidence type="ECO:0000259" key="8">
    <source>
        <dbReference type="Pfam" id="PF01182"/>
    </source>
</evidence>
<dbReference type="GO" id="GO:0005975">
    <property type="term" value="P:carbohydrate metabolic process"/>
    <property type="evidence" value="ECO:0007669"/>
    <property type="project" value="UniProtKB-UniRule"/>
</dbReference>
<keyword evidence="10" id="KW-1185">Reference proteome</keyword>
<sequence>MSVQTVTFSDSSEEWQIYSKTEALVQAAVAYILQAASATIEARGAFNLVLAGGTTPIAIYKQLAQLSEAEAQFSKWCLFMGDERVYPSDHPERNSLAAEQAWLKNGSVPSEQIFFMPTELGLEESAIIYRDMIEGVHFDLVLLGMGEDGHTASLFPGHNRKDVRGVISETQSPKAPNERLSLSYQRINSAAKILKLITGSAKFEVTQLWYQALQTGKLADLPIAKISGRQQTLTLLDSKAFLG</sequence>
<evidence type="ECO:0000256" key="5">
    <source>
        <dbReference type="ARBA" id="ARBA00013198"/>
    </source>
</evidence>
<gene>
    <name evidence="7" type="primary">pgl</name>
    <name evidence="9" type="ORF">THMIRHAS_00170</name>
</gene>
<dbReference type="NCBIfam" id="TIGR01198">
    <property type="entry name" value="pgl"/>
    <property type="match status" value="1"/>
</dbReference>
<evidence type="ECO:0000256" key="6">
    <source>
        <dbReference type="ARBA" id="ARBA00020337"/>
    </source>
</evidence>
<dbReference type="SUPFAM" id="SSF100950">
    <property type="entry name" value="NagB/RpiA/CoA transferase-like"/>
    <property type="match status" value="1"/>
</dbReference>
<comment type="catalytic activity">
    <reaction evidence="1 7">
        <text>6-phospho-D-glucono-1,5-lactone + H2O = 6-phospho-D-gluconate + H(+)</text>
        <dbReference type="Rhea" id="RHEA:12556"/>
        <dbReference type="ChEBI" id="CHEBI:15377"/>
        <dbReference type="ChEBI" id="CHEBI:15378"/>
        <dbReference type="ChEBI" id="CHEBI:57955"/>
        <dbReference type="ChEBI" id="CHEBI:58759"/>
        <dbReference type="EC" id="3.1.1.31"/>
    </reaction>
</comment>
<dbReference type="AlphaFoldDB" id="A0A6F8PRI3"/>
<feature type="domain" description="Glucosamine/galactosamine-6-phosphate isomerase" evidence="8">
    <location>
        <begin position="20"/>
        <end position="232"/>
    </location>
</feature>
<evidence type="ECO:0000256" key="7">
    <source>
        <dbReference type="RuleBase" id="RU365095"/>
    </source>
</evidence>
<dbReference type="GO" id="GO:0006098">
    <property type="term" value="P:pentose-phosphate shunt"/>
    <property type="evidence" value="ECO:0007669"/>
    <property type="project" value="UniProtKB-UniPathway"/>
</dbReference>
<name>A0A6F8PRI3_9GAMM</name>
<dbReference type="CDD" id="cd01400">
    <property type="entry name" value="6PGL"/>
    <property type="match status" value="1"/>
</dbReference>
<dbReference type="PANTHER" id="PTHR11054:SF0">
    <property type="entry name" value="6-PHOSPHOGLUCONOLACTONASE"/>
    <property type="match status" value="1"/>
</dbReference>
<reference evidence="10" key="1">
    <citation type="submission" date="2019-11" db="EMBL/GenBank/DDBJ databases">
        <title>Isolation and characterization of two novel species in the genus Thiomicrorhabdus.</title>
        <authorList>
            <person name="Mochizuki J."/>
            <person name="Kojima H."/>
            <person name="Fukui M."/>
        </authorList>
    </citation>
    <scope>NUCLEOTIDE SEQUENCE [LARGE SCALE GENOMIC DNA]</scope>
    <source>
        <strain evidence="10">aks77</strain>
    </source>
</reference>
<evidence type="ECO:0000256" key="3">
    <source>
        <dbReference type="ARBA" id="ARBA00004961"/>
    </source>
</evidence>
<organism evidence="9 10">
    <name type="scientific">Thiosulfatimonas sediminis</name>
    <dbReference type="NCBI Taxonomy" id="2675054"/>
    <lineage>
        <taxon>Bacteria</taxon>
        <taxon>Pseudomonadati</taxon>
        <taxon>Pseudomonadota</taxon>
        <taxon>Gammaproteobacteria</taxon>
        <taxon>Thiotrichales</taxon>
        <taxon>Piscirickettsiaceae</taxon>
        <taxon>Thiosulfatimonas</taxon>
    </lineage>
</organism>
<dbReference type="UniPathway" id="UPA00115">
    <property type="reaction ID" value="UER00409"/>
</dbReference>
<evidence type="ECO:0000256" key="1">
    <source>
        <dbReference type="ARBA" id="ARBA00000832"/>
    </source>
</evidence>
<dbReference type="Pfam" id="PF01182">
    <property type="entry name" value="Glucosamine_iso"/>
    <property type="match status" value="1"/>
</dbReference>
<keyword evidence="7" id="KW-0378">Hydrolase</keyword>
<evidence type="ECO:0000256" key="2">
    <source>
        <dbReference type="ARBA" id="ARBA00002681"/>
    </source>
</evidence>
<dbReference type="EC" id="3.1.1.31" evidence="5 7"/>
<dbReference type="InterPro" id="IPR005900">
    <property type="entry name" value="6-phosphogluconolactonase_DevB"/>
</dbReference>